<comment type="caution">
    <text evidence="2">The sequence shown here is derived from an EMBL/GenBank/DDBJ whole genome shotgun (WGS) entry which is preliminary data.</text>
</comment>
<evidence type="ECO:0000256" key="1">
    <source>
        <dbReference type="SAM" id="Phobius"/>
    </source>
</evidence>
<reference evidence="2 3" key="1">
    <citation type="journal article" date="2009" name="Genome Res.">
        <title>Comparative genomic analyses of the human fungal pathogens Coccidioides and their relatives.</title>
        <authorList>
            <person name="Sharpton T.J."/>
            <person name="Stajich J.E."/>
            <person name="Rounsley S.D."/>
            <person name="Gardner M.J."/>
            <person name="Wortman J.R."/>
            <person name="Jordar V.S."/>
            <person name="Maiti R."/>
            <person name="Kodira C.D."/>
            <person name="Neafsey D.E."/>
            <person name="Zeng Q."/>
            <person name="Hung C.-Y."/>
            <person name="McMahan C."/>
            <person name="Muszewska A."/>
            <person name="Grynberg M."/>
            <person name="Mandel M.A."/>
            <person name="Kellner E.M."/>
            <person name="Barker B.M."/>
            <person name="Galgiani J.N."/>
            <person name="Orbach M.J."/>
            <person name="Kirkland T.N."/>
            <person name="Cole G.T."/>
            <person name="Henn M.R."/>
            <person name="Birren B.W."/>
            <person name="Taylor J.W."/>
        </authorList>
    </citation>
    <scope>NUCLEOTIDE SEQUENCE [LARGE SCALE GENOMIC DNA]</scope>
    <source>
        <strain evidence="3">C735</strain>
    </source>
</reference>
<proteinExistence type="predicted"/>
<accession>C5PDE6</accession>
<dbReference type="HOGENOM" id="CLU_1875242_0_0_1"/>
<dbReference type="AlphaFoldDB" id="C5PDE6"/>
<dbReference type="OrthoDB" id="2213137at2759"/>
<evidence type="ECO:0000313" key="3">
    <source>
        <dbReference type="Proteomes" id="UP000009084"/>
    </source>
</evidence>
<keyword evidence="1" id="KW-1133">Transmembrane helix</keyword>
<keyword evidence="1" id="KW-0812">Transmembrane</keyword>
<keyword evidence="1" id="KW-0472">Membrane</keyword>
<dbReference type="VEuPathDB" id="FungiDB:CPC735_017090"/>
<name>C5PDE6_COCP7</name>
<gene>
    <name evidence="2" type="ORF">CPC735_017090</name>
</gene>
<dbReference type="EMBL" id="ACFW01000043">
    <property type="protein sequence ID" value="EER25107.1"/>
    <property type="molecule type" value="Genomic_DNA"/>
</dbReference>
<sequence>MMYLGSPICFMAMQKWPFWRTWSIRIGFIIIIAALVTSSFATDVWHLVFTQGALYAVGGTLAYGPAIVFLMNGLSAGKGCLWGNVGCDRICRCNSSFPHVLDARALSLKNNLSSVGSNSCNPRNSVAFCCEAANPE</sequence>
<feature type="transmembrane region" description="Helical" evidence="1">
    <location>
        <begin position="51"/>
        <end position="71"/>
    </location>
</feature>
<protein>
    <submittedName>
        <fullName evidence="2">Uncharacterized protein</fullName>
    </submittedName>
</protein>
<organism evidence="2 3">
    <name type="scientific">Coccidioides posadasii (strain C735)</name>
    <name type="common">Valley fever fungus</name>
    <dbReference type="NCBI Taxonomy" id="222929"/>
    <lineage>
        <taxon>Eukaryota</taxon>
        <taxon>Fungi</taxon>
        <taxon>Dikarya</taxon>
        <taxon>Ascomycota</taxon>
        <taxon>Pezizomycotina</taxon>
        <taxon>Eurotiomycetes</taxon>
        <taxon>Eurotiomycetidae</taxon>
        <taxon>Onygenales</taxon>
        <taxon>Onygenaceae</taxon>
        <taxon>Coccidioides</taxon>
    </lineage>
</organism>
<evidence type="ECO:0000313" key="2">
    <source>
        <dbReference type="EMBL" id="EER25107.1"/>
    </source>
</evidence>
<dbReference type="Proteomes" id="UP000009084">
    <property type="component" value="Unassembled WGS sequence"/>
</dbReference>